<dbReference type="AlphaFoldDB" id="A0A7R8UXQ6"/>
<feature type="region of interest" description="Disordered" evidence="1">
    <location>
        <begin position="78"/>
        <end position="102"/>
    </location>
</feature>
<organism evidence="2 3">
    <name type="scientific">Hermetia illucens</name>
    <name type="common">Black soldier fly</name>
    <dbReference type="NCBI Taxonomy" id="343691"/>
    <lineage>
        <taxon>Eukaryota</taxon>
        <taxon>Metazoa</taxon>
        <taxon>Ecdysozoa</taxon>
        <taxon>Arthropoda</taxon>
        <taxon>Hexapoda</taxon>
        <taxon>Insecta</taxon>
        <taxon>Pterygota</taxon>
        <taxon>Neoptera</taxon>
        <taxon>Endopterygota</taxon>
        <taxon>Diptera</taxon>
        <taxon>Brachycera</taxon>
        <taxon>Stratiomyomorpha</taxon>
        <taxon>Stratiomyidae</taxon>
        <taxon>Hermetiinae</taxon>
        <taxon>Hermetia</taxon>
    </lineage>
</organism>
<evidence type="ECO:0000313" key="3">
    <source>
        <dbReference type="Proteomes" id="UP000594454"/>
    </source>
</evidence>
<sequence length="178" mass="19791">MGESQTRGAASAPSPDEVLSSSSLDSAAEEEQIAAELRRNNPADRIASLNNIIHRQNITILELRRKIERIENVHAATQQSSVASTSAMHPSTSNSTPNDAKVHTREKIPPIIIMEEDSVIPEITLAHLEKLPNKFTMKKGTKYTKVLVNSIKGFDETKRFLSSNAKKFYSYMPKCENL</sequence>
<dbReference type="EMBL" id="LR899012">
    <property type="protein sequence ID" value="CAD7089044.1"/>
    <property type="molecule type" value="Genomic_DNA"/>
</dbReference>
<feature type="compositionally biased region" description="Low complexity" evidence="1">
    <location>
        <begin position="78"/>
        <end position="87"/>
    </location>
</feature>
<dbReference type="Proteomes" id="UP000594454">
    <property type="component" value="Chromosome 4"/>
</dbReference>
<protein>
    <submittedName>
        <fullName evidence="2">Uncharacterized protein</fullName>
    </submittedName>
</protein>
<feature type="compositionally biased region" description="Low complexity" evidence="1">
    <location>
        <begin position="11"/>
        <end position="26"/>
    </location>
</feature>
<reference evidence="2 3" key="1">
    <citation type="submission" date="2020-11" db="EMBL/GenBank/DDBJ databases">
        <authorList>
            <person name="Wallbank WR R."/>
            <person name="Pardo Diaz C."/>
            <person name="Kozak K."/>
            <person name="Martin S."/>
            <person name="Jiggins C."/>
            <person name="Moest M."/>
            <person name="Warren A I."/>
            <person name="Generalovic N T."/>
            <person name="Byers J.R.P. K."/>
            <person name="Montejo-Kovacevich G."/>
            <person name="Yen C E."/>
        </authorList>
    </citation>
    <scope>NUCLEOTIDE SEQUENCE [LARGE SCALE GENOMIC DNA]</scope>
</reference>
<name>A0A7R8UXQ6_HERIL</name>
<keyword evidence="3" id="KW-1185">Reference proteome</keyword>
<evidence type="ECO:0000256" key="1">
    <source>
        <dbReference type="SAM" id="MobiDB-lite"/>
    </source>
</evidence>
<feature type="compositionally biased region" description="Polar residues" evidence="1">
    <location>
        <begin position="88"/>
        <end position="98"/>
    </location>
</feature>
<evidence type="ECO:0000313" key="2">
    <source>
        <dbReference type="EMBL" id="CAD7089044.1"/>
    </source>
</evidence>
<proteinExistence type="predicted"/>
<accession>A0A7R8UXQ6</accession>
<gene>
    <name evidence="2" type="ORF">HERILL_LOCUS11625</name>
</gene>
<feature type="region of interest" description="Disordered" evidence="1">
    <location>
        <begin position="1"/>
        <end position="33"/>
    </location>
</feature>
<dbReference type="OrthoDB" id="8016075at2759"/>
<dbReference type="InParanoid" id="A0A7R8UXQ6"/>